<comment type="caution">
    <text evidence="4">The sequence shown here is derived from an EMBL/GenBank/DDBJ whole genome shotgun (WGS) entry which is preliminary data.</text>
</comment>
<evidence type="ECO:0000256" key="1">
    <source>
        <dbReference type="ARBA" id="ARBA00005622"/>
    </source>
</evidence>
<dbReference type="GO" id="GO:0016788">
    <property type="term" value="F:hydrolase activity, acting on ester bonds"/>
    <property type="evidence" value="ECO:0007669"/>
    <property type="project" value="TreeGrafter"/>
</dbReference>
<sequence>MKTTKLLLLIFAISLNTVFAQKKIEKDDSQTVEKSYLVLPKIEVIPIKDTKVNRQYELYVKLPEGYSENNDRQYPVIYYTDAIWHVEILSSATEYIMEEAILVGISWQKDIEEALIKEKGAHVSRFRDYSVGKSSNTEYQAKYQFGQAGNHLDFIRNDVLKYVETNYRTDSNNRSYFGYSLGGEFGAYILLKQSDTFKNYILGSPSFGKDITYFSELISNITQKQSSLNANVFISYGTLEKDSGKQVEEFIRLLRDRNDKSLSILPVVIEGNHRTAFPRTGVRSVTWLASLFKEGVKSNKN</sequence>
<dbReference type="InterPro" id="IPR052558">
    <property type="entry name" value="Siderophore_Hydrolase_D"/>
</dbReference>
<evidence type="ECO:0000313" key="5">
    <source>
        <dbReference type="Proteomes" id="UP000651057"/>
    </source>
</evidence>
<dbReference type="AlphaFoldDB" id="A0A936ZNM6"/>
<dbReference type="PANTHER" id="PTHR40841">
    <property type="entry name" value="SIDEROPHORE TRIACETYLFUSARININE C ESTERASE"/>
    <property type="match status" value="1"/>
</dbReference>
<dbReference type="EMBL" id="JAERQJ010000002">
    <property type="protein sequence ID" value="MBL0682934.1"/>
    <property type="molecule type" value="Genomic_DNA"/>
</dbReference>
<dbReference type="Gene3D" id="3.40.50.1820">
    <property type="entry name" value="alpha/beta hydrolase"/>
    <property type="match status" value="1"/>
</dbReference>
<dbReference type="Pfam" id="PF00756">
    <property type="entry name" value="Esterase"/>
    <property type="match status" value="1"/>
</dbReference>
<name>A0A936ZNM6_9FLAO</name>
<dbReference type="InterPro" id="IPR029058">
    <property type="entry name" value="AB_hydrolase_fold"/>
</dbReference>
<proteinExistence type="inferred from homology"/>
<keyword evidence="5" id="KW-1185">Reference proteome</keyword>
<keyword evidence="3" id="KW-0732">Signal</keyword>
<organism evidence="4 5">
    <name type="scientific">Aquimarina mytili</name>
    <dbReference type="NCBI Taxonomy" id="874423"/>
    <lineage>
        <taxon>Bacteria</taxon>
        <taxon>Pseudomonadati</taxon>
        <taxon>Bacteroidota</taxon>
        <taxon>Flavobacteriia</taxon>
        <taxon>Flavobacteriales</taxon>
        <taxon>Flavobacteriaceae</taxon>
        <taxon>Aquimarina</taxon>
    </lineage>
</organism>
<dbReference type="InterPro" id="IPR000801">
    <property type="entry name" value="Esterase-like"/>
</dbReference>
<protein>
    <submittedName>
        <fullName evidence="4">Alpha/beta hydrolase</fullName>
    </submittedName>
</protein>
<keyword evidence="2 4" id="KW-0378">Hydrolase</keyword>
<evidence type="ECO:0000313" key="4">
    <source>
        <dbReference type="EMBL" id="MBL0682934.1"/>
    </source>
</evidence>
<evidence type="ECO:0000256" key="3">
    <source>
        <dbReference type="SAM" id="SignalP"/>
    </source>
</evidence>
<feature type="signal peptide" evidence="3">
    <location>
        <begin position="1"/>
        <end position="20"/>
    </location>
</feature>
<dbReference type="Proteomes" id="UP000651057">
    <property type="component" value="Unassembled WGS sequence"/>
</dbReference>
<gene>
    <name evidence="4" type="ORF">JJQ60_05375</name>
</gene>
<dbReference type="RefSeq" id="WP_201917466.1">
    <property type="nucleotide sequence ID" value="NZ_BAABAX010000023.1"/>
</dbReference>
<dbReference type="SUPFAM" id="SSF53474">
    <property type="entry name" value="alpha/beta-Hydrolases"/>
    <property type="match status" value="1"/>
</dbReference>
<dbReference type="PANTHER" id="PTHR40841:SF2">
    <property type="entry name" value="SIDEROPHORE-DEGRADING ESTERASE (EUROFUNG)"/>
    <property type="match status" value="1"/>
</dbReference>
<comment type="similarity">
    <text evidence="1">Belongs to the esterase D family.</text>
</comment>
<feature type="chain" id="PRO_5036953614" evidence="3">
    <location>
        <begin position="21"/>
        <end position="301"/>
    </location>
</feature>
<accession>A0A936ZNM6</accession>
<evidence type="ECO:0000256" key="2">
    <source>
        <dbReference type="ARBA" id="ARBA00022801"/>
    </source>
</evidence>
<reference evidence="4" key="1">
    <citation type="submission" date="2021-01" db="EMBL/GenBank/DDBJ databases">
        <authorList>
            <person name="Zhong Y.L."/>
        </authorList>
    </citation>
    <scope>NUCLEOTIDE SEQUENCE</scope>
    <source>
        <strain evidence="4">KCTC 23302</strain>
    </source>
</reference>